<keyword evidence="3" id="KW-1185">Reference proteome</keyword>
<evidence type="ECO:0000256" key="1">
    <source>
        <dbReference type="SAM" id="Coils"/>
    </source>
</evidence>
<dbReference type="EMBL" id="CAJZBQ010000017">
    <property type="protein sequence ID" value="CAG9316839.1"/>
    <property type="molecule type" value="Genomic_DNA"/>
</dbReference>
<organism evidence="2 3">
    <name type="scientific">Blepharisma stoltei</name>
    <dbReference type="NCBI Taxonomy" id="1481888"/>
    <lineage>
        <taxon>Eukaryota</taxon>
        <taxon>Sar</taxon>
        <taxon>Alveolata</taxon>
        <taxon>Ciliophora</taxon>
        <taxon>Postciliodesmatophora</taxon>
        <taxon>Heterotrichea</taxon>
        <taxon>Heterotrichida</taxon>
        <taxon>Blepharismidae</taxon>
        <taxon>Blepharisma</taxon>
    </lineage>
</organism>
<comment type="caution">
    <text evidence="2">The sequence shown here is derived from an EMBL/GenBank/DDBJ whole genome shotgun (WGS) entry which is preliminary data.</text>
</comment>
<dbReference type="AlphaFoldDB" id="A0AAU9IUM8"/>
<feature type="coiled-coil region" evidence="1">
    <location>
        <begin position="184"/>
        <end position="214"/>
    </location>
</feature>
<gene>
    <name evidence="2" type="ORF">BSTOLATCC_MIC17472</name>
</gene>
<feature type="coiled-coil region" evidence="1">
    <location>
        <begin position="245"/>
        <end position="421"/>
    </location>
</feature>
<accession>A0AAU9IUM8</accession>
<proteinExistence type="predicted"/>
<reference evidence="2" key="1">
    <citation type="submission" date="2021-09" db="EMBL/GenBank/DDBJ databases">
        <authorList>
            <consortium name="AG Swart"/>
            <person name="Singh M."/>
            <person name="Singh A."/>
            <person name="Seah K."/>
            <person name="Emmerich C."/>
        </authorList>
    </citation>
    <scope>NUCLEOTIDE SEQUENCE</scope>
    <source>
        <strain evidence="2">ATCC30299</strain>
    </source>
</reference>
<evidence type="ECO:0000313" key="2">
    <source>
        <dbReference type="EMBL" id="CAG9316839.1"/>
    </source>
</evidence>
<name>A0AAU9IUM8_9CILI</name>
<evidence type="ECO:0000313" key="3">
    <source>
        <dbReference type="Proteomes" id="UP001162131"/>
    </source>
</evidence>
<keyword evidence="1" id="KW-0175">Coiled coil</keyword>
<protein>
    <submittedName>
        <fullName evidence="2">Uncharacterized protein</fullName>
    </submittedName>
</protein>
<sequence length="466" mass="55373">MNEKCMALSHQAEELFKKINSGSYEPYLDNALNDLNISFSEIDHKPLKLFEDEKALPEVTELRYTHYQKKRISKLKDLVKHIHKLISSCSQSDPTNNSISDYDTEISPSRGTRSPTNLSAILEIHEQRHKNIFLNQQRRKEATKRASKLAVDLQNEIFEKQQRKAEKIKILENNHAEMVKKRQIMIKEKNMLKMEKAKENLEKVRGKGMTLRKERVSLSPTNEACSRTMSFVNKLRPVLDNEVPYREIKEKLRFFDEKMDRAKQRYIKYTQEKAERGQRRSITVMKIRENLKNREKSLEEDLNSTLLRLNLSLERGKKHRDDILEKAKQKFTFEKLKKQKIEEELKKLKEPDQSNLSEKELNLQKRMEARKAKLLAKLELHKEKNKLLFDDAAEKRKKQEKMEEEKYQEILEKQKKELEALIFRKKLLENFDKKAHEFDKKTYELSKIFDLAAHVTPEIPVINDII</sequence>
<dbReference type="Proteomes" id="UP001162131">
    <property type="component" value="Unassembled WGS sequence"/>
</dbReference>